<evidence type="ECO:0000313" key="3">
    <source>
        <dbReference type="Proteomes" id="UP000519225"/>
    </source>
</evidence>
<dbReference type="GO" id="GO:0005634">
    <property type="term" value="C:nucleus"/>
    <property type="evidence" value="ECO:0007669"/>
    <property type="project" value="InterPro"/>
</dbReference>
<dbReference type="PANTHER" id="PTHR12792:SF0">
    <property type="entry name" value="SEPARIN"/>
    <property type="match status" value="1"/>
</dbReference>
<protein>
    <submittedName>
        <fullName evidence="2">ESPL1 protein</fullName>
    </submittedName>
</protein>
<feature type="non-terminal residue" evidence="2">
    <location>
        <position position="654"/>
    </location>
</feature>
<feature type="compositionally biased region" description="Acidic residues" evidence="1">
    <location>
        <begin position="412"/>
        <end position="423"/>
    </location>
</feature>
<comment type="caution">
    <text evidence="2">The sequence shown here is derived from an EMBL/GenBank/DDBJ whole genome shotgun (WGS) entry which is preliminary data.</text>
</comment>
<reference evidence="2 3" key="1">
    <citation type="submission" date="2019-09" db="EMBL/GenBank/DDBJ databases">
        <title>Bird 10,000 Genomes (B10K) Project - Family phase.</title>
        <authorList>
            <person name="Zhang G."/>
        </authorList>
    </citation>
    <scope>NUCLEOTIDE SEQUENCE [LARGE SCALE GENOMIC DNA]</scope>
    <source>
        <strain evidence="2">B10K-DU-012-14</strain>
        <tissue evidence="2">Blood</tissue>
    </source>
</reference>
<gene>
    <name evidence="2" type="primary">Espl1</name>
    <name evidence="2" type="ORF">PLUSOC_R15543</name>
</gene>
<proteinExistence type="predicted"/>
<dbReference type="GO" id="GO:0005737">
    <property type="term" value="C:cytoplasm"/>
    <property type="evidence" value="ECO:0007669"/>
    <property type="project" value="TreeGrafter"/>
</dbReference>
<dbReference type="GO" id="GO:0006508">
    <property type="term" value="P:proteolysis"/>
    <property type="evidence" value="ECO:0007669"/>
    <property type="project" value="InterPro"/>
</dbReference>
<feature type="region of interest" description="Disordered" evidence="1">
    <location>
        <begin position="202"/>
        <end position="243"/>
    </location>
</feature>
<dbReference type="GO" id="GO:0072686">
    <property type="term" value="C:mitotic spindle"/>
    <property type="evidence" value="ECO:0007669"/>
    <property type="project" value="TreeGrafter"/>
</dbReference>
<sequence length="654" mass="69399">ALAASPELKLVKRRRLAFLTHPPACDCRLCCDPAVSALCLRWLLSCAQSELAAGGTAQGLALIRATLTRCATVAARFAAVLRDKLQGGSLSRDLPALELLDDLVAAGYAALALQSLASPQLAEELAEELEMGLTFLASCRPHLPSLGVSRASLLLTKAVATICRLASEHGDSVDGVFAASWTLQLPALAPAEPDVAAVPQTLKTDKAQPQRRKTRAAPAPAVPKPRAKRNQRAKPPSVPSADDIFALGDSDSEVPPIVIRPVTMPCTPCQKACPPAKGRVAPPSRMPFTIFNESSPPAGRSQVLRAPKVLGKVKTRLKVTFSDDSDLEDPEAGLTPVASCKASCARKALPRKPAACQAGSLAGNGRSGGAQPRRGRPGARQAGAAEEKRERVSRRAAGRRAEEERDLLRAIEEEEKVEEEPEISFEVLRASEEEEGAPGRRWRPRRRQEGAEGEPKAGKDVVAARWRGSGDPLPGEGTLSSGRPAPGGVPSLDTVLELLKDAFSCISHCPPGVLYSWLCRLLALAAGNRDPLSAAYLLSESVSVTTRHQLLSVIHRKIHKEKKAAGDVAEQLRGLSLREGDAAQRGHRLAQLEGLFVFSATGLGAGERDAFRTQLQHIPSGVTVCVLALASVQPGSVGDTLLLTRLEKDTAPVN</sequence>
<keyword evidence="3" id="KW-1185">Reference proteome</keyword>
<dbReference type="GO" id="GO:0004197">
    <property type="term" value="F:cysteine-type endopeptidase activity"/>
    <property type="evidence" value="ECO:0007669"/>
    <property type="project" value="InterPro"/>
</dbReference>
<feature type="compositionally biased region" description="Basic and acidic residues" evidence="1">
    <location>
        <begin position="399"/>
        <end position="411"/>
    </location>
</feature>
<dbReference type="PANTHER" id="PTHR12792">
    <property type="entry name" value="EXTRA SPINDLE POLES 1-RELATED"/>
    <property type="match status" value="1"/>
</dbReference>
<dbReference type="Proteomes" id="UP000519225">
    <property type="component" value="Unassembled WGS sequence"/>
</dbReference>
<feature type="region of interest" description="Disordered" evidence="1">
    <location>
        <begin position="352"/>
        <end position="486"/>
    </location>
</feature>
<dbReference type="AlphaFoldDB" id="A0A7L3DJU5"/>
<dbReference type="GO" id="GO:0005813">
    <property type="term" value="C:centrosome"/>
    <property type="evidence" value="ECO:0007669"/>
    <property type="project" value="TreeGrafter"/>
</dbReference>
<evidence type="ECO:0000256" key="1">
    <source>
        <dbReference type="SAM" id="MobiDB-lite"/>
    </source>
</evidence>
<evidence type="ECO:0000313" key="2">
    <source>
        <dbReference type="EMBL" id="NXT55557.1"/>
    </source>
</evidence>
<dbReference type="InterPro" id="IPR005314">
    <property type="entry name" value="Peptidase_C50"/>
</dbReference>
<feature type="compositionally biased region" description="Basic and acidic residues" evidence="1">
    <location>
        <begin position="447"/>
        <end position="459"/>
    </location>
</feature>
<dbReference type="EMBL" id="VZTS01022556">
    <property type="protein sequence ID" value="NXT55557.1"/>
    <property type="molecule type" value="Genomic_DNA"/>
</dbReference>
<dbReference type="GO" id="GO:0051307">
    <property type="term" value="P:meiotic chromosome separation"/>
    <property type="evidence" value="ECO:0007669"/>
    <property type="project" value="TreeGrafter"/>
</dbReference>
<feature type="non-terminal residue" evidence="2">
    <location>
        <position position="1"/>
    </location>
</feature>
<organism evidence="2 3">
    <name type="scientific">Pluvianellus socialis</name>
    <name type="common">Magellanic plover</name>
    <dbReference type="NCBI Taxonomy" id="227228"/>
    <lineage>
        <taxon>Eukaryota</taxon>
        <taxon>Metazoa</taxon>
        <taxon>Chordata</taxon>
        <taxon>Craniata</taxon>
        <taxon>Vertebrata</taxon>
        <taxon>Euteleostomi</taxon>
        <taxon>Archelosauria</taxon>
        <taxon>Archosauria</taxon>
        <taxon>Dinosauria</taxon>
        <taxon>Saurischia</taxon>
        <taxon>Theropoda</taxon>
        <taxon>Coelurosauria</taxon>
        <taxon>Aves</taxon>
        <taxon>Neognathae</taxon>
        <taxon>Neoaves</taxon>
        <taxon>Charadriiformes</taxon>
        <taxon>Charadriidae</taxon>
        <taxon>Pluvianellus</taxon>
    </lineage>
</organism>
<accession>A0A7L3DJU5</accession>
<name>A0A7L3DJU5_PLUSO</name>